<proteinExistence type="predicted"/>
<evidence type="ECO:0000313" key="1">
    <source>
        <dbReference type="EMBL" id="SDP38548.1"/>
    </source>
</evidence>
<dbReference type="AlphaFoldDB" id="A0A1H0SBD8"/>
<keyword evidence="2" id="KW-1185">Reference proteome</keyword>
<dbReference type="EMBL" id="FNJB01000008">
    <property type="protein sequence ID" value="SDP38548.1"/>
    <property type="molecule type" value="Genomic_DNA"/>
</dbReference>
<dbReference type="Proteomes" id="UP000199651">
    <property type="component" value="Unassembled WGS sequence"/>
</dbReference>
<organism evidence="1 2">
    <name type="scientific">Actinokineospora alba</name>
    <dbReference type="NCBI Taxonomy" id="504798"/>
    <lineage>
        <taxon>Bacteria</taxon>
        <taxon>Bacillati</taxon>
        <taxon>Actinomycetota</taxon>
        <taxon>Actinomycetes</taxon>
        <taxon>Pseudonocardiales</taxon>
        <taxon>Pseudonocardiaceae</taxon>
        <taxon>Actinokineospora</taxon>
    </lineage>
</organism>
<gene>
    <name evidence="1" type="ORF">SAMN05192558_108356</name>
</gene>
<evidence type="ECO:0000313" key="2">
    <source>
        <dbReference type="Proteomes" id="UP000199651"/>
    </source>
</evidence>
<protein>
    <submittedName>
        <fullName evidence="1">Uncharacterized protein</fullName>
    </submittedName>
</protein>
<dbReference type="STRING" id="504798.SAMN05421871_105367"/>
<accession>A0A1H0SBD8</accession>
<name>A0A1H0SBD8_9PSEU</name>
<reference evidence="2" key="1">
    <citation type="submission" date="2016-10" db="EMBL/GenBank/DDBJ databases">
        <authorList>
            <person name="Varghese N."/>
            <person name="Submissions S."/>
        </authorList>
    </citation>
    <scope>NUCLEOTIDE SEQUENCE [LARGE SCALE GENOMIC DNA]</scope>
    <source>
        <strain evidence="2">IBRC-M 10655</strain>
    </source>
</reference>
<sequence length="107" mass="12328">MDVRNSSKGWLVLWLEPLGEDRWLKPGEVVRVRSDYGGDEPAFSVDFWEDDRDRDAGIQNINVWIEQGDCYAEVTDHAGNVVECGHQRPEEVDRKWRASLGELPEQT</sequence>